<comment type="caution">
    <text evidence="2">The sequence shown here is derived from an EMBL/GenBank/DDBJ whole genome shotgun (WGS) entry which is preliminary data.</text>
</comment>
<dbReference type="OrthoDB" id="5420247at2759"/>
<keyword evidence="1" id="KW-0472">Membrane</keyword>
<feature type="non-terminal residue" evidence="2">
    <location>
        <position position="230"/>
    </location>
</feature>
<dbReference type="RefSeq" id="XP_040778110.1">
    <property type="nucleotide sequence ID" value="XM_040915899.1"/>
</dbReference>
<feature type="non-terminal residue" evidence="2">
    <location>
        <position position="1"/>
    </location>
</feature>
<gene>
    <name evidence="2" type="ORF">M406DRAFT_232346</name>
</gene>
<accession>A0A9P5CQ49</accession>
<keyword evidence="1" id="KW-0812">Transmembrane</keyword>
<sequence>VIGGLVIMAGITVANMKKGVLLHKLILLELVIGGWQSFNLFWQRPIYGWWLSTAAVGLHISTQLHSVIAWMKLRPFLTPRSSAIFIGTVALVQPYWILEIYATFVYFNNTNEVLFTKTRPLEVLFRDPWWVASCAKLLWVIKMYCEMTLREVVTISPRFAVMLVAMFLSIAFVILDILSVTGVFSDALPVGVNPFWKLALVFKCCTDTVILDDFKTALDKIRMYKKLGMG</sequence>
<dbReference type="PANTHER" id="PTHR42029">
    <property type="entry name" value="AN04G07800"/>
    <property type="match status" value="1"/>
</dbReference>
<dbReference type="PANTHER" id="PTHR42029:SF3">
    <property type="entry name" value="AN04G07800"/>
    <property type="match status" value="1"/>
</dbReference>
<name>A0A9P5CQ49_CRYP1</name>
<evidence type="ECO:0000313" key="3">
    <source>
        <dbReference type="Proteomes" id="UP000803844"/>
    </source>
</evidence>
<keyword evidence="3" id="KW-1185">Reference proteome</keyword>
<organism evidence="2 3">
    <name type="scientific">Cryphonectria parasitica (strain ATCC 38755 / EP155)</name>
    <dbReference type="NCBI Taxonomy" id="660469"/>
    <lineage>
        <taxon>Eukaryota</taxon>
        <taxon>Fungi</taxon>
        <taxon>Dikarya</taxon>
        <taxon>Ascomycota</taxon>
        <taxon>Pezizomycotina</taxon>
        <taxon>Sordariomycetes</taxon>
        <taxon>Sordariomycetidae</taxon>
        <taxon>Diaporthales</taxon>
        <taxon>Cryphonectriaceae</taxon>
        <taxon>Cryphonectria-Endothia species complex</taxon>
        <taxon>Cryphonectria</taxon>
    </lineage>
</organism>
<feature type="transmembrane region" description="Helical" evidence="1">
    <location>
        <begin position="83"/>
        <end position="108"/>
    </location>
</feature>
<dbReference type="AlphaFoldDB" id="A0A9P5CQ49"/>
<proteinExistence type="predicted"/>
<reference evidence="2" key="1">
    <citation type="journal article" date="2020" name="Phytopathology">
        <title>Genome sequence of the chestnut blight fungus Cryphonectria parasitica EP155: A fundamental resource for an archetypical invasive plant pathogen.</title>
        <authorList>
            <person name="Crouch J.A."/>
            <person name="Dawe A."/>
            <person name="Aerts A."/>
            <person name="Barry K."/>
            <person name="Churchill A.C.L."/>
            <person name="Grimwood J."/>
            <person name="Hillman B."/>
            <person name="Milgroom M.G."/>
            <person name="Pangilinan J."/>
            <person name="Smith M."/>
            <person name="Salamov A."/>
            <person name="Schmutz J."/>
            <person name="Yadav J."/>
            <person name="Grigoriev I.V."/>
            <person name="Nuss D."/>
        </authorList>
    </citation>
    <scope>NUCLEOTIDE SEQUENCE</scope>
    <source>
        <strain evidence="2">EP155</strain>
    </source>
</reference>
<feature type="transmembrane region" description="Helical" evidence="1">
    <location>
        <begin position="25"/>
        <end position="42"/>
    </location>
</feature>
<dbReference type="EMBL" id="MU032346">
    <property type="protein sequence ID" value="KAF3767149.1"/>
    <property type="molecule type" value="Genomic_DNA"/>
</dbReference>
<dbReference type="GeneID" id="63833028"/>
<evidence type="ECO:0000256" key="1">
    <source>
        <dbReference type="SAM" id="Phobius"/>
    </source>
</evidence>
<dbReference type="Proteomes" id="UP000803844">
    <property type="component" value="Unassembled WGS sequence"/>
</dbReference>
<evidence type="ECO:0000313" key="2">
    <source>
        <dbReference type="EMBL" id="KAF3767149.1"/>
    </source>
</evidence>
<feature type="transmembrane region" description="Helical" evidence="1">
    <location>
        <begin position="159"/>
        <end position="184"/>
    </location>
</feature>
<keyword evidence="1" id="KW-1133">Transmembrane helix</keyword>
<feature type="transmembrane region" description="Helical" evidence="1">
    <location>
        <begin position="48"/>
        <end position="71"/>
    </location>
</feature>
<protein>
    <submittedName>
        <fullName evidence="2">Uncharacterized protein</fullName>
    </submittedName>
</protein>